<feature type="repeat" description="PPR" evidence="3">
    <location>
        <begin position="528"/>
        <end position="562"/>
    </location>
</feature>
<keyword evidence="2" id="KW-0677">Repeat</keyword>
<evidence type="ECO:0000313" key="6">
    <source>
        <dbReference type="Proteomes" id="UP001318860"/>
    </source>
</evidence>
<dbReference type="Pfam" id="PF12854">
    <property type="entry name" value="PPR_1"/>
    <property type="match status" value="1"/>
</dbReference>
<accession>A0ABR0XUM0</accession>
<organism evidence="5 6">
    <name type="scientific">Rehmannia glutinosa</name>
    <name type="common">Chinese foxglove</name>
    <dbReference type="NCBI Taxonomy" id="99300"/>
    <lineage>
        <taxon>Eukaryota</taxon>
        <taxon>Viridiplantae</taxon>
        <taxon>Streptophyta</taxon>
        <taxon>Embryophyta</taxon>
        <taxon>Tracheophyta</taxon>
        <taxon>Spermatophyta</taxon>
        <taxon>Magnoliopsida</taxon>
        <taxon>eudicotyledons</taxon>
        <taxon>Gunneridae</taxon>
        <taxon>Pentapetalae</taxon>
        <taxon>asterids</taxon>
        <taxon>lamiids</taxon>
        <taxon>Lamiales</taxon>
        <taxon>Orobanchaceae</taxon>
        <taxon>Rehmannieae</taxon>
        <taxon>Rehmannia</taxon>
    </lineage>
</organism>
<comment type="caution">
    <text evidence="5">The sequence shown here is derived from an EMBL/GenBank/DDBJ whole genome shotgun (WGS) entry which is preliminary data.</text>
</comment>
<evidence type="ECO:0000313" key="5">
    <source>
        <dbReference type="EMBL" id="KAK6162918.1"/>
    </source>
</evidence>
<dbReference type="Proteomes" id="UP001318860">
    <property type="component" value="Unassembled WGS sequence"/>
</dbReference>
<dbReference type="EMBL" id="JABTTQ020000002">
    <property type="protein sequence ID" value="KAK6162918.1"/>
    <property type="molecule type" value="Genomic_DNA"/>
</dbReference>
<feature type="repeat" description="PPR" evidence="3">
    <location>
        <begin position="287"/>
        <end position="321"/>
    </location>
</feature>
<gene>
    <name evidence="5" type="ORF">DH2020_002759</name>
</gene>
<keyword evidence="6" id="KW-1185">Reference proteome</keyword>
<feature type="repeat" description="PPR" evidence="3">
    <location>
        <begin position="563"/>
        <end position="597"/>
    </location>
</feature>
<dbReference type="PANTHER" id="PTHR47938:SF34">
    <property type="entry name" value="EXPRESSED PROTEIN"/>
    <property type="match status" value="1"/>
</dbReference>
<feature type="repeat" description="PPR" evidence="3">
    <location>
        <begin position="598"/>
        <end position="632"/>
    </location>
</feature>
<dbReference type="InterPro" id="IPR002885">
    <property type="entry name" value="PPR_rpt"/>
</dbReference>
<evidence type="ECO:0000256" key="4">
    <source>
        <dbReference type="SAM" id="MobiDB-lite"/>
    </source>
</evidence>
<dbReference type="Gene3D" id="1.25.40.10">
    <property type="entry name" value="Tetratricopeptide repeat domain"/>
    <property type="match status" value="4"/>
</dbReference>
<evidence type="ECO:0000256" key="1">
    <source>
        <dbReference type="ARBA" id="ARBA00007626"/>
    </source>
</evidence>
<reference evidence="5 6" key="1">
    <citation type="journal article" date="2021" name="Comput. Struct. Biotechnol. J.">
        <title>De novo genome assembly of the potent medicinal plant Rehmannia glutinosa using nanopore technology.</title>
        <authorList>
            <person name="Ma L."/>
            <person name="Dong C."/>
            <person name="Song C."/>
            <person name="Wang X."/>
            <person name="Zheng X."/>
            <person name="Niu Y."/>
            <person name="Chen S."/>
            <person name="Feng W."/>
        </authorList>
    </citation>
    <scope>NUCLEOTIDE SEQUENCE [LARGE SCALE GENOMIC DNA]</scope>
    <source>
        <strain evidence="5">DH-2019</strain>
    </source>
</reference>
<dbReference type="Pfam" id="PF01535">
    <property type="entry name" value="PPR"/>
    <property type="match status" value="2"/>
</dbReference>
<dbReference type="SUPFAM" id="SSF48452">
    <property type="entry name" value="TPR-like"/>
    <property type="match status" value="1"/>
</dbReference>
<protein>
    <recommendedName>
        <fullName evidence="7">Pentatricopeptide repeat-containing protein</fullName>
    </recommendedName>
</protein>
<feature type="repeat" description="PPR" evidence="3">
    <location>
        <begin position="252"/>
        <end position="286"/>
    </location>
</feature>
<feature type="region of interest" description="Disordered" evidence="4">
    <location>
        <begin position="19"/>
        <end position="55"/>
    </location>
</feature>
<feature type="repeat" description="PPR" evidence="3">
    <location>
        <begin position="633"/>
        <end position="667"/>
    </location>
</feature>
<sequence length="728" mass="81975">MRKLSSLASRVAPEIQNLAETIKSSKKPKIPRDSKLKRHENIGQNSKPSSTGKLEFKDSNFGSISIPNTHISAGEQRLNAKPIDHHHLAEILSSKDWYLLLNHEFNAQRVNLNSQIVVSILQNQENALCALRFYVWLSSFSASVANNQSIRSALSNGLYRKGPVLLSAELIQDIRNSGCRVNEDLLCALIGSWGRLGLANYCSEVFEQVSYLGIVPSTRLYNAVIDGLVKSNSLDLAYLKFQQMEVDNCIRDRFTYNILIHGVCKAGVVDEALRLVKQMEGLGYSPNVFTYTILLDGYFNSKRIDEAFRLLERMKARNVKPNDATYRSLINGVFRSVPPLEAFELLSRWVNKEPNLPRVVYDSIVYCLCNNSLSKHTAAFFRTADEKGYVPDSSISNIAMTCLIKGLDLEETCRIFENFVKRGVKVDLSTCLALVEVLFKSSREGKGNQYLTWIVQEGLVTNVFAYNMVIDCFCKAKMMDRAIETLGVMSKRDVFTFSSIIDVLCHVNQITDAFDCFLEMVEWGITPNAITYNSLIRSLCISGDIFKAMKLLKKMQIDGIRPDIYTFNALIQNYCKINKIDKAQRLLVSMLSLNLHPDNFTYIAFINALCESGRFVEAKDLFTSMEANGCRPDAYTCNSFIDALVKSGRFEEAQDVWLKYKEKGMKLKPMPVNSGALCLYPDAYTCNSFMDASVESIGFQEAQDVLLKFKEKGMALKLTPVWCGTLAG</sequence>
<proteinExistence type="inferred from homology"/>
<name>A0ABR0XUM0_REHGL</name>
<evidence type="ECO:0008006" key="7">
    <source>
        <dbReference type="Google" id="ProtNLM"/>
    </source>
</evidence>
<dbReference type="PROSITE" id="PS51375">
    <property type="entry name" value="PPR"/>
    <property type="match status" value="8"/>
</dbReference>
<feature type="repeat" description="PPR" evidence="3">
    <location>
        <begin position="462"/>
        <end position="492"/>
    </location>
</feature>
<evidence type="ECO:0000256" key="2">
    <source>
        <dbReference type="ARBA" id="ARBA00022737"/>
    </source>
</evidence>
<dbReference type="InterPro" id="IPR011990">
    <property type="entry name" value="TPR-like_helical_dom_sf"/>
</dbReference>
<feature type="repeat" description="PPR" evidence="3">
    <location>
        <begin position="493"/>
        <end position="527"/>
    </location>
</feature>
<dbReference type="Pfam" id="PF13041">
    <property type="entry name" value="PPR_2"/>
    <property type="match status" value="3"/>
</dbReference>
<evidence type="ECO:0000256" key="3">
    <source>
        <dbReference type="PROSITE-ProRule" id="PRU00708"/>
    </source>
</evidence>
<dbReference type="NCBIfam" id="TIGR00756">
    <property type="entry name" value="PPR"/>
    <property type="match status" value="9"/>
</dbReference>
<dbReference type="PANTHER" id="PTHR47938">
    <property type="entry name" value="RESPIRATORY COMPLEX I CHAPERONE (CIA84), PUTATIVE (AFU_ORTHOLOGUE AFUA_2G06020)-RELATED"/>
    <property type="match status" value="1"/>
</dbReference>
<feature type="compositionally biased region" description="Polar residues" evidence="4">
    <location>
        <begin position="42"/>
        <end position="52"/>
    </location>
</feature>
<comment type="similarity">
    <text evidence="1">Belongs to the PPR family. P subfamily.</text>
</comment>